<comment type="subcellular location">
    <subcellularLocation>
        <location evidence="1">Cell projection</location>
        <location evidence="1">Cilium</location>
    </subcellularLocation>
</comment>
<protein>
    <recommendedName>
        <fullName evidence="6">Cilia- and flagella-associated protein 53</fullName>
    </recommendedName>
</protein>
<evidence type="ECO:0000256" key="1">
    <source>
        <dbReference type="ARBA" id="ARBA00004138"/>
    </source>
</evidence>
<dbReference type="OMA" id="IQAQHND"/>
<dbReference type="InterPro" id="IPR043596">
    <property type="entry name" value="CFAP53/TCHP"/>
</dbReference>
<dbReference type="AlphaFoldDB" id="A0A9J7MGH9"/>
<comment type="similarity">
    <text evidence="5">Belongs to the CFAP53 family.</text>
</comment>
<accession>A0A9J7MGH9</accession>
<evidence type="ECO:0000256" key="5">
    <source>
        <dbReference type="ARBA" id="ARBA00033747"/>
    </source>
</evidence>
<dbReference type="KEGG" id="bfo:118409764"/>
<evidence type="ECO:0000256" key="8">
    <source>
        <dbReference type="SAM" id="MobiDB-lite"/>
    </source>
</evidence>
<evidence type="ECO:0000256" key="4">
    <source>
        <dbReference type="ARBA" id="ARBA00023273"/>
    </source>
</evidence>
<reference evidence="10" key="1">
    <citation type="journal article" date="2020" name="Nat. Ecol. Evol.">
        <title>Deeply conserved synteny resolves early events in vertebrate evolution.</title>
        <authorList>
            <person name="Simakov O."/>
            <person name="Marletaz F."/>
            <person name="Yue J.X."/>
            <person name="O'Connell B."/>
            <person name="Jenkins J."/>
            <person name="Brandt A."/>
            <person name="Calef R."/>
            <person name="Tung C.H."/>
            <person name="Huang T.K."/>
            <person name="Schmutz J."/>
            <person name="Satoh N."/>
            <person name="Yu J.K."/>
            <person name="Putnam N.H."/>
            <person name="Green R.E."/>
            <person name="Rokhsar D.S."/>
        </authorList>
    </citation>
    <scope>NUCLEOTIDE SEQUENCE [LARGE SCALE GENOMIC DNA]</scope>
    <source>
        <strain evidence="10">S238N-H82</strain>
    </source>
</reference>
<keyword evidence="4" id="KW-0966">Cell projection</keyword>
<dbReference type="PANTHER" id="PTHR31183:SF1">
    <property type="entry name" value="CILIA- AND FLAGELLA-ASSOCIATED PROTEIN 53"/>
    <property type="match status" value="1"/>
</dbReference>
<feature type="coiled-coil region" evidence="7">
    <location>
        <begin position="87"/>
        <end position="147"/>
    </location>
</feature>
<evidence type="ECO:0000256" key="6">
    <source>
        <dbReference type="ARBA" id="ARBA00033773"/>
    </source>
</evidence>
<sequence length="528" mass="64346">MLATQKQRKCREFTGPTPHSVAIKAKMPSKRPAEHLILERRRQEDLRDEAIAITNYNKMCDLKNDWERITDKRIQKNTVTRRVQGLLQQEKFSLEDRRQKLRNLLEEEEKQYLQQMEAQEETTLERQAKMRERAKFLKEKREMERQRLVEEKLDQQWREQCEELRSNLSRRHLDEVCTERQEQLRVKEHIKQQREEEERMYAELYEKDRLAKSVREEEEAKAQMERNREMLETLNLQKAALEVQKQAAADLKKEEAQLLREEKELRKIEEQRAAEEKVRKQQEMRSDLDRSIRIKMKKQAKEVQEELALDMKILEQLLQESRNEAMESIQRKRELREEQQRFQEYLAREAEREKERELELEQLIDVEVQKMWAKRKEQWRLEREARHRLMSDVLATRRKQVEDKLAENLRQQDVIRAEREELAHAIEEHKRLDAEHKQRIKQNNLAYQSDLDAQIDYQYSVRAQQQDEEYREYLHGVQVEEQYQEKLKEVLASPVINKMHPMKRAHSTRKQQALQQEEPQFLLTGQKL</sequence>
<proteinExistence type="inferred from homology"/>
<dbReference type="GeneID" id="118409764"/>
<evidence type="ECO:0000256" key="2">
    <source>
        <dbReference type="ARBA" id="ARBA00023054"/>
    </source>
</evidence>
<name>A0A9J7MGH9_BRAFL</name>
<feature type="domain" description="Trichohyalin-plectin-homology" evidence="9">
    <location>
        <begin position="157"/>
        <end position="490"/>
    </location>
</feature>
<dbReference type="OrthoDB" id="75950at2759"/>
<reference evidence="11" key="2">
    <citation type="submission" date="2025-08" db="UniProtKB">
        <authorList>
            <consortium name="RefSeq"/>
        </authorList>
    </citation>
    <scope>IDENTIFICATION</scope>
    <source>
        <strain evidence="11">S238N-H82</strain>
        <tissue evidence="11">Testes</tissue>
    </source>
</reference>
<gene>
    <name evidence="11" type="primary">LOC118409764</name>
</gene>
<dbReference type="InterPro" id="IPR043597">
    <property type="entry name" value="TPH_dom"/>
</dbReference>
<dbReference type="Proteomes" id="UP000001554">
    <property type="component" value="Chromosome 2"/>
</dbReference>
<keyword evidence="2 7" id="KW-0175">Coiled coil</keyword>
<keyword evidence="3" id="KW-0969">Cilium</keyword>
<dbReference type="Pfam" id="PF13868">
    <property type="entry name" value="TPH"/>
    <property type="match status" value="1"/>
</dbReference>
<evidence type="ECO:0000256" key="3">
    <source>
        <dbReference type="ARBA" id="ARBA00023069"/>
    </source>
</evidence>
<evidence type="ECO:0000256" key="7">
    <source>
        <dbReference type="SAM" id="Coils"/>
    </source>
</evidence>
<organism evidence="10 11">
    <name type="scientific">Branchiostoma floridae</name>
    <name type="common">Florida lancelet</name>
    <name type="synonym">Amphioxus</name>
    <dbReference type="NCBI Taxonomy" id="7739"/>
    <lineage>
        <taxon>Eukaryota</taxon>
        <taxon>Metazoa</taxon>
        <taxon>Chordata</taxon>
        <taxon>Cephalochordata</taxon>
        <taxon>Leptocardii</taxon>
        <taxon>Amphioxiformes</taxon>
        <taxon>Branchiostomatidae</taxon>
        <taxon>Branchiostoma</taxon>
    </lineage>
</organism>
<dbReference type="GO" id="GO:0005929">
    <property type="term" value="C:cilium"/>
    <property type="evidence" value="ECO:0007669"/>
    <property type="project" value="UniProtKB-SubCell"/>
</dbReference>
<dbReference type="RefSeq" id="XP_035666949.1">
    <property type="nucleotide sequence ID" value="XM_035811056.1"/>
</dbReference>
<evidence type="ECO:0000313" key="10">
    <source>
        <dbReference type="Proteomes" id="UP000001554"/>
    </source>
</evidence>
<dbReference type="PANTHER" id="PTHR31183">
    <property type="entry name" value="TRICHOPLEIN KERATIN FILAMENT-BINDING PROTEIN FAMILY MEMBER"/>
    <property type="match status" value="1"/>
</dbReference>
<feature type="coiled-coil region" evidence="7">
    <location>
        <begin position="187"/>
        <end position="352"/>
    </location>
</feature>
<feature type="region of interest" description="Disordered" evidence="8">
    <location>
        <begin position="502"/>
        <end position="528"/>
    </location>
</feature>
<keyword evidence="10" id="KW-1185">Reference proteome</keyword>
<evidence type="ECO:0000313" key="11">
    <source>
        <dbReference type="RefSeq" id="XP_035666949.1"/>
    </source>
</evidence>
<evidence type="ECO:0000259" key="9">
    <source>
        <dbReference type="Pfam" id="PF13868"/>
    </source>
</evidence>